<dbReference type="EC" id="7.2.2.10" evidence="14"/>
<evidence type="ECO:0000256" key="9">
    <source>
        <dbReference type="ARBA" id="ARBA00022967"/>
    </source>
</evidence>
<feature type="transmembrane region" description="Helical" evidence="14">
    <location>
        <begin position="353"/>
        <end position="383"/>
    </location>
</feature>
<dbReference type="Gene3D" id="3.40.1110.10">
    <property type="entry name" value="Calcium-transporting ATPase, cytoplasmic domain N"/>
    <property type="match status" value="1"/>
</dbReference>
<evidence type="ECO:0000256" key="14">
    <source>
        <dbReference type="RuleBase" id="RU361146"/>
    </source>
</evidence>
<dbReference type="SMART" id="SM00831">
    <property type="entry name" value="Cation_ATPase_N"/>
    <property type="match status" value="1"/>
</dbReference>
<dbReference type="Pfam" id="PF00690">
    <property type="entry name" value="Cation_ATPase_N"/>
    <property type="match status" value="1"/>
</dbReference>
<dbReference type="InterPro" id="IPR059000">
    <property type="entry name" value="ATPase_P-type_domA"/>
</dbReference>
<evidence type="ECO:0000256" key="10">
    <source>
        <dbReference type="ARBA" id="ARBA00022989"/>
    </source>
</evidence>
<evidence type="ECO:0000256" key="13">
    <source>
        <dbReference type="ARBA" id="ARBA00023136"/>
    </source>
</evidence>
<dbReference type="Pfam" id="PF13246">
    <property type="entry name" value="Cation_ATPase"/>
    <property type="match status" value="1"/>
</dbReference>
<feature type="transmembrane region" description="Helical" evidence="14">
    <location>
        <begin position="127"/>
        <end position="148"/>
    </location>
</feature>
<feature type="transmembrane region" description="Helical" evidence="14">
    <location>
        <begin position="906"/>
        <end position="923"/>
    </location>
</feature>
<dbReference type="NCBIfam" id="TIGR01517">
    <property type="entry name" value="ATPase-IIB_Ca"/>
    <property type="match status" value="1"/>
</dbReference>
<dbReference type="GeneID" id="116299017"/>
<feature type="transmembrane region" description="Helical" evidence="14">
    <location>
        <begin position="96"/>
        <end position="115"/>
    </location>
</feature>
<reference evidence="17 18" key="1">
    <citation type="submission" date="2025-04" db="UniProtKB">
        <authorList>
            <consortium name="RefSeq"/>
        </authorList>
    </citation>
    <scope>IDENTIFICATION</scope>
    <source>
        <tissue evidence="17 18">Tentacle</tissue>
    </source>
</reference>
<dbReference type="PANTHER" id="PTHR24093">
    <property type="entry name" value="CATION TRANSPORTING ATPASE"/>
    <property type="match status" value="1"/>
</dbReference>
<dbReference type="SUPFAM" id="SSF56784">
    <property type="entry name" value="HAD-like"/>
    <property type="match status" value="1"/>
</dbReference>
<dbReference type="SUPFAM" id="SSF81653">
    <property type="entry name" value="Calcium ATPase, transduction domain A"/>
    <property type="match status" value="1"/>
</dbReference>
<keyword evidence="5 14" id="KW-0547">Nucleotide-binding</keyword>
<dbReference type="Proteomes" id="UP000515163">
    <property type="component" value="Unplaced"/>
</dbReference>
<sequence length="1083" mass="121939">MVDQTDKQVPDFSDIEKEDLMEVMKQKGIQATRYLDERYIDGINTIIRKLHTSTKKGVLGFDDELEHRRLIFGSNSLPLDPPKHFFRFLFLAMRDWILIVLAIGAVLSLILGLVFPEQCNDKVKIEVAWYEGIGILVMVLAMMVISALSDYLRDSDFRYQDKQVKHEQKVIVIRGGDIKEIYRTDLTVGDLCVIESGSVIPGDGILVQSSDLVVNEMCLDTGGIVEKDPTGDPLLYAATHVTQGSGRFLVLAVGQFTKTAQAATKRVAINPSRKLEIAISSEDDQSHDNISLLYKHKEDNATLQGKINRVAVTLGYIGVTIAIITMVVIIIRFSVYTYSTRKLQFHPGHINEYIRAFIMGIVVLVVSVPEGLPLAITFALTFCTRMMYKNQSLVRHMDIIETMGNITNVCCNKTGVLTEHRMHVTKLYTADQVLDGDPRNYKGRIPSNLFDELCKGIAINTSYTSRILPPAGPDKLPVQAGNMTDCAVLQFVIDVGETYQSWRDQHPEDSYAKLFEFTPERKSMTTITKAEKGMHKIYSKGAGEVILPNCTSIYTNDGKIKPFNSEDMERVQKDIIKPMQDESLRILCLASKSVPEEESKEFENEKSVISNLTLLAVMGIEDPVREEVPDAIAKCTRAGIRVCMVTGDHVNTARAIAIKCGIIKPEQENLMYHGSEFNRYIRDPDGQINKDRFDAMWPNLRILARSSARDKYTLVKGIMESHVKPQGETVAVTGSGIHDGPVLRKADVGFTMGVVGSDVAKDNSDVILLNDNFGSIVWAIKWGRNVFNTVVKFLQFQFTVTWSAFIVIVIGVCIFGRSPLVATQMLWINLIMDSLASFALTRDFPTDDLLLHQPYGRHKALISRSLIRNTVGHILFQIVVTFVLIFHGDDLMDLEDGFTPETLCIPTKHSSLVFTTFVFMNLFNEINSREIHGRNVFKGIHKNYAFVIIWLGQVVIQILIVEVFTRAFHTSGMDAKMWLWCLFLGFSELIWAQIIFSIPKTWLPMFVRCAAIGTSKTRHVNLIRRTSRVSQLGRKYKPSYGFPQDEPHDIPPVTPSGNVLNSPEEELWRGPSMEKLTIMDKRV</sequence>
<comment type="subcellular location">
    <subcellularLocation>
        <location evidence="1">Endomembrane system</location>
        <topology evidence="1">Multi-pass membrane protein</topology>
    </subcellularLocation>
    <subcellularLocation>
        <location evidence="14">Membrane</location>
        <topology evidence="14">Multi-pass membrane protein</topology>
    </subcellularLocation>
</comment>
<keyword evidence="3 14" id="KW-0812">Transmembrane</keyword>
<keyword evidence="9" id="KW-1278">Translocase</keyword>
<dbReference type="AlphaFoldDB" id="A0A6P8IDH5"/>
<dbReference type="GO" id="GO:0051480">
    <property type="term" value="P:regulation of cytosolic calcium ion concentration"/>
    <property type="evidence" value="ECO:0007669"/>
    <property type="project" value="TreeGrafter"/>
</dbReference>
<dbReference type="Pfam" id="PF00122">
    <property type="entry name" value="E1-E2_ATPase"/>
    <property type="match status" value="1"/>
</dbReference>
<dbReference type="InterPro" id="IPR023298">
    <property type="entry name" value="ATPase_P-typ_TM_dom_sf"/>
</dbReference>
<dbReference type="RefSeq" id="XP_031563492.1">
    <property type="nucleotide sequence ID" value="XM_031707632.1"/>
</dbReference>
<dbReference type="RefSeq" id="XP_031563493.1">
    <property type="nucleotide sequence ID" value="XM_031707633.1"/>
</dbReference>
<dbReference type="Gene3D" id="3.40.50.1000">
    <property type="entry name" value="HAD superfamily/HAD-like"/>
    <property type="match status" value="1"/>
</dbReference>
<dbReference type="GO" id="GO:0005524">
    <property type="term" value="F:ATP binding"/>
    <property type="evidence" value="ECO:0007669"/>
    <property type="project" value="UniProtKB-KW"/>
</dbReference>
<dbReference type="Pfam" id="PF00689">
    <property type="entry name" value="Cation_ATPase_C"/>
    <property type="match status" value="1"/>
</dbReference>
<keyword evidence="4" id="KW-0479">Metal-binding</keyword>
<evidence type="ECO:0000256" key="6">
    <source>
        <dbReference type="ARBA" id="ARBA00022796"/>
    </source>
</evidence>
<protein>
    <recommendedName>
        <fullName evidence="14">Calcium-transporting ATPase</fullName>
        <ecNumber evidence="14">7.2.2.10</ecNumber>
    </recommendedName>
</protein>
<dbReference type="GO" id="GO:0012505">
    <property type="term" value="C:endomembrane system"/>
    <property type="evidence" value="ECO:0007669"/>
    <property type="project" value="UniProtKB-SubCell"/>
</dbReference>
<dbReference type="InterPro" id="IPR006068">
    <property type="entry name" value="ATPase_P-typ_cation-transptr_C"/>
</dbReference>
<keyword evidence="14" id="KW-0106">Calcium</keyword>
<dbReference type="GO" id="GO:0046872">
    <property type="term" value="F:metal ion binding"/>
    <property type="evidence" value="ECO:0007669"/>
    <property type="project" value="UniProtKB-KW"/>
</dbReference>
<evidence type="ECO:0000259" key="15">
    <source>
        <dbReference type="SMART" id="SM00831"/>
    </source>
</evidence>
<feature type="transmembrane region" description="Helical" evidence="14">
    <location>
        <begin position="866"/>
        <end position="886"/>
    </location>
</feature>
<comment type="caution">
    <text evidence="14">Lacks conserved residue(s) required for the propagation of feature annotation.</text>
</comment>
<dbReference type="GO" id="GO:0005388">
    <property type="term" value="F:P-type calcium transporter activity"/>
    <property type="evidence" value="ECO:0007669"/>
    <property type="project" value="UniProtKB-EC"/>
</dbReference>
<evidence type="ECO:0000256" key="11">
    <source>
        <dbReference type="ARBA" id="ARBA00023008"/>
    </source>
</evidence>
<evidence type="ECO:0000313" key="18">
    <source>
        <dbReference type="RefSeq" id="XP_031563492.1"/>
    </source>
</evidence>
<dbReference type="Gene3D" id="1.20.1110.10">
    <property type="entry name" value="Calcium-transporting ATPase, transmembrane domain"/>
    <property type="match status" value="2"/>
</dbReference>
<dbReference type="InterPro" id="IPR008250">
    <property type="entry name" value="ATPase_P-typ_transduc_dom_A_sf"/>
</dbReference>
<dbReference type="InterPro" id="IPR006408">
    <property type="entry name" value="P-type_ATPase_IIB"/>
</dbReference>
<accession>A0A6P8IDH5</accession>
<keyword evidence="16" id="KW-1185">Reference proteome</keyword>
<keyword evidence="11" id="KW-0186">Copper</keyword>
<dbReference type="SUPFAM" id="SSF81665">
    <property type="entry name" value="Calcium ATPase, transmembrane domain M"/>
    <property type="match status" value="1"/>
</dbReference>
<feature type="transmembrane region" description="Helical" evidence="14">
    <location>
        <begin position="310"/>
        <end position="333"/>
    </location>
</feature>
<dbReference type="GO" id="GO:0006825">
    <property type="term" value="P:copper ion transport"/>
    <property type="evidence" value="ECO:0007669"/>
    <property type="project" value="UniProtKB-KW"/>
</dbReference>
<dbReference type="KEGG" id="aten:116299017"/>
<dbReference type="PRINTS" id="PR00119">
    <property type="entry name" value="CATATPASE"/>
</dbReference>
<feature type="transmembrane region" description="Helical" evidence="14">
    <location>
        <begin position="800"/>
        <end position="820"/>
    </location>
</feature>
<evidence type="ECO:0000256" key="8">
    <source>
        <dbReference type="ARBA" id="ARBA00022842"/>
    </source>
</evidence>
<evidence type="ECO:0000256" key="1">
    <source>
        <dbReference type="ARBA" id="ARBA00004127"/>
    </source>
</evidence>
<dbReference type="RefSeq" id="XP_031563490.1">
    <property type="nucleotide sequence ID" value="XM_031707630.1"/>
</dbReference>
<evidence type="ECO:0000313" key="16">
    <source>
        <dbReference type="Proteomes" id="UP000515163"/>
    </source>
</evidence>
<evidence type="ECO:0000313" key="19">
    <source>
        <dbReference type="RefSeq" id="XP_031563493.1"/>
    </source>
</evidence>
<keyword evidence="14" id="KW-0109">Calcium transport</keyword>
<dbReference type="Gene3D" id="2.70.150.10">
    <property type="entry name" value="Calcium-transporting ATPase, cytoplasmic transduction domain A"/>
    <property type="match status" value="1"/>
</dbReference>
<keyword evidence="2 14" id="KW-0813">Transport</keyword>
<dbReference type="InterPro" id="IPR023299">
    <property type="entry name" value="ATPase_P-typ_cyto_dom_N"/>
</dbReference>
<gene>
    <name evidence="17 18 19" type="primary">LOC116299017</name>
</gene>
<keyword evidence="7 14" id="KW-0067">ATP-binding</keyword>
<comment type="catalytic activity">
    <reaction evidence="14">
        <text>Ca(2+)(in) + ATP + H2O = Ca(2+)(out) + ADP + phosphate + H(+)</text>
        <dbReference type="Rhea" id="RHEA:18105"/>
        <dbReference type="ChEBI" id="CHEBI:15377"/>
        <dbReference type="ChEBI" id="CHEBI:15378"/>
        <dbReference type="ChEBI" id="CHEBI:29108"/>
        <dbReference type="ChEBI" id="CHEBI:30616"/>
        <dbReference type="ChEBI" id="CHEBI:43474"/>
        <dbReference type="ChEBI" id="CHEBI:456216"/>
        <dbReference type="EC" id="7.2.2.10"/>
    </reaction>
</comment>
<dbReference type="InterPro" id="IPR023214">
    <property type="entry name" value="HAD_sf"/>
</dbReference>
<comment type="similarity">
    <text evidence="14">Belongs to the cation transport ATPase (P-type) (TC 3.A.3) family.</text>
</comment>
<proteinExistence type="inferred from homology"/>
<dbReference type="GO" id="GO:0005886">
    <property type="term" value="C:plasma membrane"/>
    <property type="evidence" value="ECO:0007669"/>
    <property type="project" value="TreeGrafter"/>
</dbReference>
<evidence type="ECO:0000256" key="2">
    <source>
        <dbReference type="ARBA" id="ARBA00022448"/>
    </source>
</evidence>
<keyword evidence="13 14" id="KW-0472">Membrane</keyword>
<organism evidence="16 17">
    <name type="scientific">Actinia tenebrosa</name>
    <name type="common">Australian red waratah sea anemone</name>
    <dbReference type="NCBI Taxonomy" id="6105"/>
    <lineage>
        <taxon>Eukaryota</taxon>
        <taxon>Metazoa</taxon>
        <taxon>Cnidaria</taxon>
        <taxon>Anthozoa</taxon>
        <taxon>Hexacorallia</taxon>
        <taxon>Actiniaria</taxon>
        <taxon>Actiniidae</taxon>
        <taxon>Actinia</taxon>
    </lineage>
</organism>
<dbReference type="OrthoDB" id="116380at2759"/>
<dbReference type="InterPro" id="IPR036412">
    <property type="entry name" value="HAD-like_sf"/>
</dbReference>
<comment type="function">
    <text evidence="14">Catalyzes the hydrolysis of ATP coupled with the transport of calcium.</text>
</comment>
<dbReference type="PANTHER" id="PTHR24093:SF369">
    <property type="entry name" value="CALCIUM-TRANSPORTING ATPASE"/>
    <property type="match status" value="1"/>
</dbReference>
<feature type="transmembrane region" description="Helical" evidence="14">
    <location>
        <begin position="977"/>
        <end position="998"/>
    </location>
</feature>
<dbReference type="SUPFAM" id="SSF81660">
    <property type="entry name" value="Metal cation-transporting ATPase, ATP-binding domain N"/>
    <property type="match status" value="1"/>
</dbReference>
<dbReference type="FunFam" id="3.40.50.1000:FF:000144">
    <property type="entry name" value="copper-transporting ATPase 1 isoform X2"/>
    <property type="match status" value="1"/>
</dbReference>
<evidence type="ECO:0000256" key="7">
    <source>
        <dbReference type="ARBA" id="ARBA00022840"/>
    </source>
</evidence>
<evidence type="ECO:0000313" key="17">
    <source>
        <dbReference type="RefSeq" id="XP_031563490.1"/>
    </source>
</evidence>
<evidence type="ECO:0000256" key="3">
    <source>
        <dbReference type="ARBA" id="ARBA00022692"/>
    </source>
</evidence>
<keyword evidence="8" id="KW-0460">Magnesium</keyword>
<keyword evidence="10 14" id="KW-1133">Transmembrane helix</keyword>
<evidence type="ECO:0000256" key="12">
    <source>
        <dbReference type="ARBA" id="ARBA00023065"/>
    </source>
</evidence>
<keyword evidence="6" id="KW-0187">Copper transport</keyword>
<evidence type="ECO:0000256" key="4">
    <source>
        <dbReference type="ARBA" id="ARBA00022723"/>
    </source>
</evidence>
<name>A0A6P8IDH5_ACTTE</name>
<feature type="transmembrane region" description="Helical" evidence="14">
    <location>
        <begin position="944"/>
        <end position="965"/>
    </location>
</feature>
<dbReference type="InterPro" id="IPR004014">
    <property type="entry name" value="ATPase_P-typ_cation-transptr_N"/>
</dbReference>
<keyword evidence="12 14" id="KW-0406">Ion transport</keyword>
<evidence type="ECO:0000256" key="5">
    <source>
        <dbReference type="ARBA" id="ARBA00022741"/>
    </source>
</evidence>
<feature type="domain" description="Cation-transporting P-type ATPase N-terminal" evidence="15">
    <location>
        <begin position="37"/>
        <end position="113"/>
    </location>
</feature>